<evidence type="ECO:0000256" key="1">
    <source>
        <dbReference type="ARBA" id="ARBA00023015"/>
    </source>
</evidence>
<dbReference type="InterPro" id="IPR009057">
    <property type="entry name" value="Homeodomain-like_sf"/>
</dbReference>
<dbReference type="AlphaFoldDB" id="A0A316EYW3"/>
<comment type="caution">
    <text evidence="5">The sequence shown here is derived from an EMBL/GenBank/DDBJ whole genome shotgun (WGS) entry which is preliminary data.</text>
</comment>
<keyword evidence="2" id="KW-0238">DNA-binding</keyword>
<dbReference type="SMART" id="SM00342">
    <property type="entry name" value="HTH_ARAC"/>
    <property type="match status" value="1"/>
</dbReference>
<dbReference type="InterPro" id="IPR020449">
    <property type="entry name" value="Tscrpt_reg_AraC-type_HTH"/>
</dbReference>
<dbReference type="InterPro" id="IPR018062">
    <property type="entry name" value="HTH_AraC-typ_CS"/>
</dbReference>
<protein>
    <submittedName>
        <fullName evidence="5">AraC family transcriptional regulator</fullName>
    </submittedName>
</protein>
<dbReference type="GO" id="GO:0043565">
    <property type="term" value="F:sequence-specific DNA binding"/>
    <property type="evidence" value="ECO:0007669"/>
    <property type="project" value="InterPro"/>
</dbReference>
<dbReference type="PRINTS" id="PR00032">
    <property type="entry name" value="HTHARAC"/>
</dbReference>
<dbReference type="Proteomes" id="UP000245754">
    <property type="component" value="Unassembled WGS sequence"/>
</dbReference>
<dbReference type="PANTHER" id="PTHR46796">
    <property type="entry name" value="HTH-TYPE TRANSCRIPTIONAL ACTIVATOR RHAS-RELATED"/>
    <property type="match status" value="1"/>
</dbReference>
<dbReference type="PROSITE" id="PS01124">
    <property type="entry name" value="HTH_ARAC_FAMILY_2"/>
    <property type="match status" value="1"/>
</dbReference>
<organism evidence="5 6">
    <name type="scientific">Cupriavidus plantarum</name>
    <dbReference type="NCBI Taxonomy" id="942865"/>
    <lineage>
        <taxon>Bacteria</taxon>
        <taxon>Pseudomonadati</taxon>
        <taxon>Pseudomonadota</taxon>
        <taxon>Betaproteobacteria</taxon>
        <taxon>Burkholderiales</taxon>
        <taxon>Burkholderiaceae</taxon>
        <taxon>Cupriavidus</taxon>
    </lineage>
</organism>
<gene>
    <name evidence="5" type="ORF">C7419_1011730</name>
</gene>
<evidence type="ECO:0000256" key="2">
    <source>
        <dbReference type="ARBA" id="ARBA00023125"/>
    </source>
</evidence>
<evidence type="ECO:0000313" key="6">
    <source>
        <dbReference type="Proteomes" id="UP000245754"/>
    </source>
</evidence>
<proteinExistence type="predicted"/>
<dbReference type="InterPro" id="IPR035418">
    <property type="entry name" value="AraC-bd_2"/>
</dbReference>
<dbReference type="InterPro" id="IPR050204">
    <property type="entry name" value="AraC_XylS_family_regulators"/>
</dbReference>
<dbReference type="GO" id="GO:0003700">
    <property type="term" value="F:DNA-binding transcription factor activity"/>
    <property type="evidence" value="ECO:0007669"/>
    <property type="project" value="InterPro"/>
</dbReference>
<dbReference type="Pfam" id="PF12833">
    <property type="entry name" value="HTH_18"/>
    <property type="match status" value="1"/>
</dbReference>
<dbReference type="RefSeq" id="WP_181366098.1">
    <property type="nucleotide sequence ID" value="NZ_QGGT01000001.1"/>
</dbReference>
<reference evidence="5 6" key="1">
    <citation type="submission" date="2018-05" db="EMBL/GenBank/DDBJ databases">
        <title>Genomic Encyclopedia of Type Strains, Phase IV (KMG-V): Genome sequencing to study the core and pangenomes of soil and plant-associated prokaryotes.</title>
        <authorList>
            <person name="Whitman W."/>
        </authorList>
    </citation>
    <scope>NUCLEOTIDE SEQUENCE [LARGE SCALE GENOMIC DNA]</scope>
    <source>
        <strain evidence="5 6">SLV-132</strain>
    </source>
</reference>
<dbReference type="Gene3D" id="1.10.10.60">
    <property type="entry name" value="Homeodomain-like"/>
    <property type="match status" value="1"/>
</dbReference>
<evidence type="ECO:0000313" key="5">
    <source>
        <dbReference type="EMBL" id="PWK37844.1"/>
    </source>
</evidence>
<name>A0A316EYW3_9BURK</name>
<evidence type="ECO:0000259" key="4">
    <source>
        <dbReference type="PROSITE" id="PS01124"/>
    </source>
</evidence>
<feature type="domain" description="HTH araC/xylS-type" evidence="4">
    <location>
        <begin position="216"/>
        <end position="317"/>
    </location>
</feature>
<dbReference type="Pfam" id="PF14525">
    <property type="entry name" value="AraC_binding_2"/>
    <property type="match status" value="1"/>
</dbReference>
<keyword evidence="1" id="KW-0805">Transcription regulation</keyword>
<accession>A0A316EYW3</accession>
<dbReference type="EMBL" id="QGGT01000001">
    <property type="protein sequence ID" value="PWK37844.1"/>
    <property type="molecule type" value="Genomic_DNA"/>
</dbReference>
<keyword evidence="3" id="KW-0804">Transcription</keyword>
<keyword evidence="6" id="KW-1185">Reference proteome</keyword>
<dbReference type="SUPFAM" id="SSF46689">
    <property type="entry name" value="Homeodomain-like"/>
    <property type="match status" value="1"/>
</dbReference>
<sequence>MDAQVTSLRQWSTDGVPVRSRVAYWTDAIAYALARSEIDFSGAERFQAELSSGDFGALSVSRTRATAGRTVRRTPRCVSADTKDCYHLVTSGRRPWSVVAQAGSIGLQVNDAVLLDSGREYELHVPDDTEIFSIELPRRWMQGWILDADRHVGERIDASSGWSSVLCAFVKQVSVQCGRAIPNDASMLADELGALAARTFNPPADLLTSRSQRVARDALRCVHDRHREAGIGAADIASDLGMSVRTLHRHLATAGTSMSQTLADTRIEAAKQMLKAPSLRTLTVEEIGHRCGYRDVSHFVRQFRQTTAMTPGQFRRATLL</sequence>
<evidence type="ECO:0000256" key="3">
    <source>
        <dbReference type="ARBA" id="ARBA00023163"/>
    </source>
</evidence>
<dbReference type="PROSITE" id="PS00041">
    <property type="entry name" value="HTH_ARAC_FAMILY_1"/>
    <property type="match status" value="1"/>
</dbReference>
<dbReference type="InterPro" id="IPR018060">
    <property type="entry name" value="HTH_AraC"/>
</dbReference>